<gene>
    <name evidence="1" type="ORF">CWE23_01190</name>
</gene>
<keyword evidence="2" id="KW-1185">Reference proteome</keyword>
<dbReference type="Proteomes" id="UP000286680">
    <property type="component" value="Unassembled WGS sequence"/>
</dbReference>
<dbReference type="RefSeq" id="WP_126819172.1">
    <property type="nucleotide sequence ID" value="NZ_PIPS01000001.1"/>
</dbReference>
<proteinExistence type="predicted"/>
<reference evidence="2" key="1">
    <citation type="journal article" date="2018" name="Front. Microbiol.">
        <title>Genome-Based Analysis Reveals the Taxonomy and Diversity of the Family Idiomarinaceae.</title>
        <authorList>
            <person name="Liu Y."/>
            <person name="Lai Q."/>
            <person name="Shao Z."/>
        </authorList>
    </citation>
    <scope>NUCLEOTIDE SEQUENCE [LARGE SCALE GENOMIC DNA]</scope>
    <source>
        <strain evidence="2">SN-14</strain>
    </source>
</reference>
<dbReference type="EMBL" id="PIPS01000001">
    <property type="protein sequence ID" value="RUO44681.1"/>
    <property type="molecule type" value="Genomic_DNA"/>
</dbReference>
<protein>
    <submittedName>
        <fullName evidence="1">Uncharacterized protein</fullName>
    </submittedName>
</protein>
<organism evidence="1 2">
    <name type="scientific">Idiomarina aquatica</name>
    <dbReference type="NCBI Taxonomy" id="1327752"/>
    <lineage>
        <taxon>Bacteria</taxon>
        <taxon>Pseudomonadati</taxon>
        <taxon>Pseudomonadota</taxon>
        <taxon>Gammaproteobacteria</taxon>
        <taxon>Alteromonadales</taxon>
        <taxon>Idiomarinaceae</taxon>
        <taxon>Idiomarina</taxon>
    </lineage>
</organism>
<name>A0AA94EFS9_9GAMM</name>
<evidence type="ECO:0000313" key="2">
    <source>
        <dbReference type="Proteomes" id="UP000286680"/>
    </source>
</evidence>
<sequence length="83" mass="10167">MLRIRLCRPQRLLSVDDSGQHWLLQQQSYGLAGQPLVVWRWLLIVPLQRDSQRYWLWLWWFQLRREQLAQLRCLSLLAAQRLV</sequence>
<accession>A0AA94EFS9</accession>
<comment type="caution">
    <text evidence="1">The sequence shown here is derived from an EMBL/GenBank/DDBJ whole genome shotgun (WGS) entry which is preliminary data.</text>
</comment>
<evidence type="ECO:0000313" key="1">
    <source>
        <dbReference type="EMBL" id="RUO44681.1"/>
    </source>
</evidence>
<dbReference type="AlphaFoldDB" id="A0AA94EFS9"/>